<proteinExistence type="predicted"/>
<reference evidence="1" key="1">
    <citation type="journal article" date="2014" name="Int. J. Syst. Evol. Microbiol.">
        <title>Complete genome sequence of Corynebacterium casei LMG S-19264T (=DSM 44701T), isolated from a smear-ripened cheese.</title>
        <authorList>
            <consortium name="US DOE Joint Genome Institute (JGI-PGF)"/>
            <person name="Walter F."/>
            <person name="Albersmeier A."/>
            <person name="Kalinowski J."/>
            <person name="Ruckert C."/>
        </authorList>
    </citation>
    <scope>NUCLEOTIDE SEQUENCE</scope>
    <source>
        <strain evidence="1">KCTC 42590</strain>
    </source>
</reference>
<evidence type="ECO:0000313" key="2">
    <source>
        <dbReference type="Proteomes" id="UP000630923"/>
    </source>
</evidence>
<sequence length="513" mass="57540">MGHSEIVTQPEFRLFLTPTKLIDRVDDSFIKIMRWSEIDLFRQPIGFLFPADAHGRLEKLMDADMSLFKDIVFPNVPLRVSTGGYINFDMKVVDLEDGKRQLDFYKPGRLDGSASDSAAGPTDMYSFFNFVEKLLASPYDGDMGVTMVDVGGLRDDSILDEAQKAEVKKEVEATLKRQALGGHVGMLDDASYGLITTGDFDEESFEKELATVATKLNINPAVLGARSANIKVDDREIDPKELRQALNHSRGVFLGEIESKDDLESLTGVLDGIKHNRRLIEDALREYKYRTSPRLVMDNVATVSLAVLQQGKVNLERQLRLPSEIIVMEDHPDLAYAHDMAQLEELIRMKMRRDDPSEREKVEFYDLCRSTLALPDFETKLQGMITQNRGEARLIGFRIKGMPPVKRGGIHWDVVKRLAKQGHPVWVDRFGDAVVDPGAMTFLQGGFVEMPHDMMKKLAGHFDGKEMMAKLVETWKALNVQVLSADLPNYEMKTLAQQLGISVSVADDVSVGG</sequence>
<dbReference type="Proteomes" id="UP000630923">
    <property type="component" value="Unassembled WGS sequence"/>
</dbReference>
<comment type="caution">
    <text evidence="1">The sequence shown here is derived from an EMBL/GenBank/DDBJ whole genome shotgun (WGS) entry which is preliminary data.</text>
</comment>
<evidence type="ECO:0000313" key="1">
    <source>
        <dbReference type="EMBL" id="GHF20622.1"/>
    </source>
</evidence>
<keyword evidence="2" id="KW-1185">Reference proteome</keyword>
<reference evidence="1" key="2">
    <citation type="submission" date="2020-09" db="EMBL/GenBank/DDBJ databases">
        <authorList>
            <person name="Sun Q."/>
            <person name="Kim S."/>
        </authorList>
    </citation>
    <scope>NUCLEOTIDE SEQUENCE</scope>
    <source>
        <strain evidence="1">KCTC 42590</strain>
    </source>
</reference>
<organism evidence="1 2">
    <name type="scientific">Kordiimonas sediminis</name>
    <dbReference type="NCBI Taxonomy" id="1735581"/>
    <lineage>
        <taxon>Bacteria</taxon>
        <taxon>Pseudomonadati</taxon>
        <taxon>Pseudomonadota</taxon>
        <taxon>Alphaproteobacteria</taxon>
        <taxon>Kordiimonadales</taxon>
        <taxon>Kordiimonadaceae</taxon>
        <taxon>Kordiimonas</taxon>
    </lineage>
</organism>
<dbReference type="AlphaFoldDB" id="A0A919ARJ2"/>
<accession>A0A919ARJ2</accession>
<dbReference type="EMBL" id="BNCI01000001">
    <property type="protein sequence ID" value="GHF20622.1"/>
    <property type="molecule type" value="Genomic_DNA"/>
</dbReference>
<name>A0A919ARJ2_9PROT</name>
<dbReference type="SUPFAM" id="SSF141868">
    <property type="entry name" value="EAL domain-like"/>
    <property type="match status" value="1"/>
</dbReference>
<protein>
    <recommendedName>
        <fullName evidence="3">EAL domain-containing protein</fullName>
    </recommendedName>
</protein>
<dbReference type="InterPro" id="IPR035919">
    <property type="entry name" value="EAL_sf"/>
</dbReference>
<gene>
    <name evidence="1" type="ORF">GCM10017044_14400</name>
</gene>
<evidence type="ECO:0008006" key="3">
    <source>
        <dbReference type="Google" id="ProtNLM"/>
    </source>
</evidence>